<keyword evidence="6" id="KW-0687">Ribonucleoprotein</keyword>
<feature type="compositionally biased region" description="Acidic residues" evidence="10">
    <location>
        <begin position="999"/>
        <end position="1011"/>
    </location>
</feature>
<dbReference type="GO" id="GO:0006364">
    <property type="term" value="P:rRNA processing"/>
    <property type="evidence" value="ECO:0007669"/>
    <property type="project" value="UniProtKB-KW"/>
</dbReference>
<dbReference type="PANTHER" id="PTHR17039">
    <property type="entry name" value="U3 SMALL NUCLEOLAR RIBONUCLEOPROTEIN PROTEIN MPP10"/>
    <property type="match status" value="1"/>
</dbReference>
<keyword evidence="3" id="KW-0690">Ribosome biogenesis</keyword>
<dbReference type="SUPFAM" id="SSF50978">
    <property type="entry name" value="WD40 repeat-like"/>
    <property type="match status" value="1"/>
</dbReference>
<evidence type="ECO:0000256" key="6">
    <source>
        <dbReference type="ARBA" id="ARBA00023274"/>
    </source>
</evidence>
<dbReference type="InterPro" id="IPR015943">
    <property type="entry name" value="WD40/YVTN_repeat-like_dom_sf"/>
</dbReference>
<dbReference type="SMART" id="SM00320">
    <property type="entry name" value="WD40"/>
    <property type="match status" value="4"/>
</dbReference>
<dbReference type="GO" id="GO:0034457">
    <property type="term" value="C:Mpp10 complex"/>
    <property type="evidence" value="ECO:0007669"/>
    <property type="project" value="InterPro"/>
</dbReference>
<dbReference type="NCBIfam" id="NF005012">
    <property type="entry name" value="PRK06411.1"/>
    <property type="match status" value="1"/>
</dbReference>
<keyword evidence="4" id="KW-0698">rRNA processing</keyword>
<dbReference type="Proteomes" id="UP000677054">
    <property type="component" value="Unassembled WGS sequence"/>
</dbReference>
<evidence type="ECO:0000256" key="5">
    <source>
        <dbReference type="ARBA" id="ARBA00023242"/>
    </source>
</evidence>
<feature type="region of interest" description="Disordered" evidence="10">
    <location>
        <begin position="969"/>
        <end position="1038"/>
    </location>
</feature>
<feature type="region of interest" description="Disordered" evidence="10">
    <location>
        <begin position="1231"/>
        <end position="1294"/>
    </location>
</feature>
<comment type="subcellular location">
    <subcellularLocation>
        <location evidence="1">Nucleus</location>
        <location evidence="1">Nucleolus</location>
    </subcellularLocation>
</comment>
<accession>A0A7R8XAN0</accession>
<comment type="similarity">
    <text evidence="7">Belongs to the MPP10 family.</text>
</comment>
<dbReference type="InterPro" id="IPR036322">
    <property type="entry name" value="WD40_repeat_dom_sf"/>
</dbReference>
<dbReference type="OrthoDB" id="431715at2759"/>
<feature type="domain" description="Complex 1 LYR protein" evidence="11">
    <location>
        <begin position="306"/>
        <end position="368"/>
    </location>
</feature>
<feature type="region of interest" description="Disordered" evidence="10">
    <location>
        <begin position="217"/>
        <end position="249"/>
    </location>
</feature>
<evidence type="ECO:0000259" key="11">
    <source>
        <dbReference type="Pfam" id="PF05347"/>
    </source>
</evidence>
<evidence type="ECO:0000256" key="1">
    <source>
        <dbReference type="ARBA" id="ARBA00004604"/>
    </source>
</evidence>
<dbReference type="PANTHER" id="PTHR17039:SF0">
    <property type="entry name" value="U3 SMALL NUCLEOLAR RIBONUCLEOPROTEIN PROTEIN MPP10"/>
    <property type="match status" value="1"/>
</dbReference>
<protein>
    <recommendedName>
        <fullName evidence="2">U3 small nucleolar RNA-associated protein 15 homolog</fullName>
    </recommendedName>
</protein>
<name>A0A7R8XAN0_9CRUS</name>
<dbReference type="Pfam" id="PF05347">
    <property type="entry name" value="Complex1_LYR"/>
    <property type="match status" value="1"/>
</dbReference>
<dbReference type="EMBL" id="CAJPEV010001113">
    <property type="protein sequence ID" value="CAG0890813.1"/>
    <property type="molecule type" value="Genomic_DNA"/>
</dbReference>
<feature type="compositionally biased region" description="Basic residues" evidence="10">
    <location>
        <begin position="1275"/>
        <end position="1290"/>
    </location>
</feature>
<dbReference type="EMBL" id="LR900630">
    <property type="protein sequence ID" value="CAD7246371.1"/>
    <property type="molecule type" value="Genomic_DNA"/>
</dbReference>
<dbReference type="GO" id="GO:0005732">
    <property type="term" value="C:sno(s)RNA-containing ribonucleoprotein complex"/>
    <property type="evidence" value="ECO:0007669"/>
    <property type="project" value="InterPro"/>
</dbReference>
<evidence type="ECO:0000313" key="13">
    <source>
        <dbReference type="EMBL" id="CAD7246371.1"/>
    </source>
</evidence>
<organism evidence="13">
    <name type="scientific">Darwinula stevensoni</name>
    <dbReference type="NCBI Taxonomy" id="69355"/>
    <lineage>
        <taxon>Eukaryota</taxon>
        <taxon>Metazoa</taxon>
        <taxon>Ecdysozoa</taxon>
        <taxon>Arthropoda</taxon>
        <taxon>Crustacea</taxon>
        <taxon>Oligostraca</taxon>
        <taxon>Ostracoda</taxon>
        <taxon>Podocopa</taxon>
        <taxon>Podocopida</taxon>
        <taxon>Darwinulocopina</taxon>
        <taxon>Darwinuloidea</taxon>
        <taxon>Darwinulidae</taxon>
        <taxon>Darwinula</taxon>
    </lineage>
</organism>
<dbReference type="InterPro" id="IPR001680">
    <property type="entry name" value="WD40_rpt"/>
</dbReference>
<gene>
    <name evidence="13" type="ORF">DSTB1V02_LOCUS6221</name>
</gene>
<dbReference type="Gene3D" id="2.130.10.10">
    <property type="entry name" value="YVTN repeat-like/Quinoprotein amine dehydrogenase"/>
    <property type="match status" value="2"/>
</dbReference>
<evidence type="ECO:0000259" key="12">
    <source>
        <dbReference type="Pfam" id="PF09384"/>
    </source>
</evidence>
<dbReference type="Pfam" id="PF09384">
    <property type="entry name" value="UTP15_C"/>
    <property type="match status" value="1"/>
</dbReference>
<evidence type="ECO:0000256" key="2">
    <source>
        <dbReference type="ARBA" id="ARBA00018260"/>
    </source>
</evidence>
<proteinExistence type="inferred from homology"/>
<evidence type="ECO:0000256" key="8">
    <source>
        <dbReference type="ARBA" id="ARBA00045437"/>
    </source>
</evidence>
<dbReference type="SUPFAM" id="SSF56770">
    <property type="entry name" value="HydA/Nqo6-like"/>
    <property type="match status" value="1"/>
</dbReference>
<feature type="region of interest" description="Disordered" evidence="10">
    <location>
        <begin position="895"/>
        <end position="953"/>
    </location>
</feature>
<dbReference type="Pfam" id="PF04006">
    <property type="entry name" value="Mpp10"/>
    <property type="match status" value="2"/>
</dbReference>
<dbReference type="InterPro" id="IPR008011">
    <property type="entry name" value="Complex1_LYR_dom"/>
</dbReference>
<feature type="compositionally biased region" description="Basic and acidic residues" evidence="10">
    <location>
        <begin position="976"/>
        <end position="989"/>
    </location>
</feature>
<dbReference type="CDD" id="cd20261">
    <property type="entry name" value="Complex1_LYR_LYRM1"/>
    <property type="match status" value="1"/>
</dbReference>
<dbReference type="InterPro" id="IPR018983">
    <property type="entry name" value="U3_snoRNA-assocProt_15_C"/>
</dbReference>
<dbReference type="Gene3D" id="3.40.50.12280">
    <property type="match status" value="1"/>
</dbReference>
<comment type="function">
    <text evidence="8">Ribosome biogenesis factor. Involved in nucleolar processing of pre-18S ribosomal RNA. Required for optimal pre-ribosomal RNA transcription by RNA polymerase I. Part of the small subunit (SSU) processome, first precursor of the small eukaryotic ribosomal subunit. During the assembly of the SSU processome in the nucleolus, many ribosome biogenesis factors, an RNA chaperone and ribosomal proteins associate with the nascent pre-rRNA and work in concert to generate RNA folding, modifications, rearrangements and cleavage as well as targeted degradation of pre-ribosomal RNA by the RNA exosome.</text>
</comment>
<feature type="compositionally biased region" description="Basic and acidic residues" evidence="10">
    <location>
        <begin position="1257"/>
        <end position="1269"/>
    </location>
</feature>
<evidence type="ECO:0000256" key="7">
    <source>
        <dbReference type="ARBA" id="ARBA00029455"/>
    </source>
</evidence>
<evidence type="ECO:0000256" key="10">
    <source>
        <dbReference type="SAM" id="MobiDB-lite"/>
    </source>
</evidence>
<dbReference type="Pfam" id="PF00400">
    <property type="entry name" value="WD40"/>
    <property type="match status" value="3"/>
</dbReference>
<feature type="compositionally biased region" description="Basic and acidic residues" evidence="10">
    <location>
        <begin position="1012"/>
        <end position="1021"/>
    </location>
</feature>
<dbReference type="PROSITE" id="PS50082">
    <property type="entry name" value="WD_REPEATS_2"/>
    <property type="match status" value="1"/>
</dbReference>
<dbReference type="InterPro" id="IPR045294">
    <property type="entry name" value="Complex1_LYR_LYRM1"/>
</dbReference>
<keyword evidence="14" id="KW-1185">Reference proteome</keyword>
<reference evidence="13" key="1">
    <citation type="submission" date="2020-11" db="EMBL/GenBank/DDBJ databases">
        <authorList>
            <person name="Tran Van P."/>
        </authorList>
    </citation>
    <scope>NUCLEOTIDE SEQUENCE</scope>
</reference>
<keyword evidence="9" id="KW-0853">WD repeat</keyword>
<evidence type="ECO:0000256" key="9">
    <source>
        <dbReference type="PROSITE-ProRule" id="PRU00221"/>
    </source>
</evidence>
<evidence type="ECO:0000256" key="3">
    <source>
        <dbReference type="ARBA" id="ARBA00022517"/>
    </source>
</evidence>
<feature type="compositionally biased region" description="Basic and acidic residues" evidence="10">
    <location>
        <begin position="1231"/>
        <end position="1248"/>
    </location>
</feature>
<feature type="domain" description="U3 small nucleolar RNA-associated protein 15 C-terminal" evidence="12">
    <location>
        <begin position="672"/>
        <end position="815"/>
    </location>
</feature>
<dbReference type="InterPro" id="IPR012173">
    <property type="entry name" value="Mpp10"/>
</dbReference>
<feature type="compositionally biased region" description="Acidic residues" evidence="10">
    <location>
        <begin position="898"/>
        <end position="915"/>
    </location>
</feature>
<feature type="repeat" description="WD" evidence="9">
    <location>
        <begin position="573"/>
        <end position="614"/>
    </location>
</feature>
<evidence type="ECO:0000313" key="14">
    <source>
        <dbReference type="Proteomes" id="UP000677054"/>
    </source>
</evidence>
<keyword evidence="5" id="KW-0539">Nucleus</keyword>
<dbReference type="GO" id="GO:0032040">
    <property type="term" value="C:small-subunit processome"/>
    <property type="evidence" value="ECO:0007669"/>
    <property type="project" value="TreeGrafter"/>
</dbReference>
<sequence length="1335" mass="151178">MVLTKGFLKLDLISKPHCEMALQVIGGRAFGQQLVSSCRVLAPVLFGHPEERLHGVSDKLHAEKRKFPMDPIAEHGTAVHIREKSTSAEVAQNQSVTKHKPYSPFQKTSGMAEYAVARLDDLFNWGRKGSIWPLTFGLACCAVEMMHIAAPRYDMDRFGIVFRASPRQADCIIVAGTLTNKMAPAFRKVYDQVMVSPDPSANESTRTYTVHISILRQPAGDDNGGTKGGENSCHSFPKSRSPARNESDFRSKSALGQHRIFLDWEVVLHLQGKYLMSRIDIKLAAAGSLALEKSLCEAPRNNLRGKVLTLYRTILRTGRQWKATNPADTREERDFIIREAQVLFRQNKSIQDASEVTQRIQEAEARLEIAVHYNNPYPRPVNLPPLTMAKPGFHGKVDARRKRRATPIYIKSLDPNSIPFPVTIKEFGAIDYIDFCPVFPHYFAVTCSAKVNVYHPVTHRVHKNLSRFKETAYGGSFRADGRLLCAGSEEGFDYVRAGGTSPVSPHLISSGSYDHNVHLYDVRSQEASPLTTFEHGFPVEAVLFLPSGALLASAGGPVVKVWDLSAQKCLATLVQHHKTVTCLSYAPLHGRLCSGSLDRHVKLYDLTNFAVVHDFTFPSPVLSFAVSPTDDTIVSGSVDGFISIQHHQQKGPALSEKEGKTLKHKDPVPPPDALVIPQKITRKEPAYEKCLRKFDFSQALEKVLFRPTLKKIHQNPEEVVAVFVELLRRDGLRAAVAGHSGTSLHRLFVFICIYMGDPRFTHHLVDVANVVLDVYGPHCQLSEYEEGLKHLERCLTRLLNFTKELLQTQGVIQMLCSSSSLRATTSTGDKPWLPPDEGEPQEIATCKVKAKSTSLRQMVVDGFELDQIWEELELKNHEVLRDVRKRFKTLQQSGVEEEKGEEMLFQEEEQEQKEEAEDRLHPDSESEYPDFPSDQSEAGSASDEETLPYVPVKFDRTEVDDQFFQLREMEQFLDSEDQKETGEGRKGEEMIDLFQGGDSDQDVEDEEEYEEKGDTMYRDFFDPPSVTSGEKSEFEKEEERLRKRIARLEEENLAEKPWQLKGETSASTRPENALLEEYLTFDTTMRQAPVMTEEVTQTLEQLILQRVKDRVWDDVVRKEKPAQDPFSFKKKLVLDQEKSKLSLAKIYEQEYLKAQEAEKEEKENPEHTEIRRCMESLFRKLDALSNFHYIPKPIEPEVKVVSNLPAITVEEVAPTSVSDATLLAPEEVKAKQKGELKVAEEKTKTDRKRERRWKKQQQREKRKDREHKALLKAGKVPRIKGKREKQRVKNTKLTSSSHFFSRLQEEVTSHVLGHKGAAKKKALAVSLPKGAALKL</sequence>
<evidence type="ECO:0000256" key="4">
    <source>
        <dbReference type="ARBA" id="ARBA00022552"/>
    </source>
</evidence>